<evidence type="ECO:0000313" key="2">
    <source>
        <dbReference type="Proteomes" id="UP000762676"/>
    </source>
</evidence>
<sequence length="139" mass="16075">MSISLSQRKSLSHLYQQSNSEFLHQPAQSTRPSAPSIAIGIAPLARIECFKYLRSFLSYHGSFDGEIASRVGKTSQAISRLRTTVLNQHHIQQTTELRVRSAVELPFLLYSFDTWILYRRHIENLEQYYAISPFHSQNY</sequence>
<dbReference type="Proteomes" id="UP000762676">
    <property type="component" value="Unassembled WGS sequence"/>
</dbReference>
<comment type="caution">
    <text evidence="1">The sequence shown here is derived from an EMBL/GenBank/DDBJ whole genome shotgun (WGS) entry which is preliminary data.</text>
</comment>
<accession>A0AAV4J9S1</accession>
<gene>
    <name evidence="1" type="ORF">ElyMa_004979400</name>
</gene>
<protein>
    <submittedName>
        <fullName evidence="1">Uncharacterized protein</fullName>
    </submittedName>
</protein>
<dbReference type="PANTHER" id="PTHR47027:SF20">
    <property type="entry name" value="REVERSE TRANSCRIPTASE-LIKE PROTEIN WITH RNA-DIRECTED DNA POLYMERASE DOMAIN"/>
    <property type="match status" value="1"/>
</dbReference>
<organism evidence="1 2">
    <name type="scientific">Elysia marginata</name>
    <dbReference type="NCBI Taxonomy" id="1093978"/>
    <lineage>
        <taxon>Eukaryota</taxon>
        <taxon>Metazoa</taxon>
        <taxon>Spiralia</taxon>
        <taxon>Lophotrochozoa</taxon>
        <taxon>Mollusca</taxon>
        <taxon>Gastropoda</taxon>
        <taxon>Heterobranchia</taxon>
        <taxon>Euthyneura</taxon>
        <taxon>Panpulmonata</taxon>
        <taxon>Sacoglossa</taxon>
        <taxon>Placobranchoidea</taxon>
        <taxon>Plakobranchidae</taxon>
        <taxon>Elysia</taxon>
    </lineage>
</organism>
<reference evidence="1 2" key="1">
    <citation type="journal article" date="2021" name="Elife">
        <title>Chloroplast acquisition without the gene transfer in kleptoplastic sea slugs, Plakobranchus ocellatus.</title>
        <authorList>
            <person name="Maeda T."/>
            <person name="Takahashi S."/>
            <person name="Yoshida T."/>
            <person name="Shimamura S."/>
            <person name="Takaki Y."/>
            <person name="Nagai Y."/>
            <person name="Toyoda A."/>
            <person name="Suzuki Y."/>
            <person name="Arimoto A."/>
            <person name="Ishii H."/>
            <person name="Satoh N."/>
            <person name="Nishiyama T."/>
            <person name="Hasebe M."/>
            <person name="Maruyama T."/>
            <person name="Minagawa J."/>
            <person name="Obokata J."/>
            <person name="Shigenobu S."/>
        </authorList>
    </citation>
    <scope>NUCLEOTIDE SEQUENCE [LARGE SCALE GENOMIC DNA]</scope>
</reference>
<dbReference type="PANTHER" id="PTHR47027">
    <property type="entry name" value="REVERSE TRANSCRIPTASE DOMAIN-CONTAINING PROTEIN"/>
    <property type="match status" value="1"/>
</dbReference>
<dbReference type="AlphaFoldDB" id="A0AAV4J9S1"/>
<name>A0AAV4J9S1_9GAST</name>
<proteinExistence type="predicted"/>
<keyword evidence="2" id="KW-1185">Reference proteome</keyword>
<evidence type="ECO:0000313" key="1">
    <source>
        <dbReference type="EMBL" id="GFS17346.1"/>
    </source>
</evidence>
<dbReference type="EMBL" id="BMAT01009971">
    <property type="protein sequence ID" value="GFS17346.1"/>
    <property type="molecule type" value="Genomic_DNA"/>
</dbReference>